<dbReference type="PANTHER" id="PTHR35729:SF1">
    <property type="entry name" value="T1B9.12 PROTEIN"/>
    <property type="match status" value="1"/>
</dbReference>
<name>A0A178VFH1_ARATH</name>
<sequence>MGVILDSWCFCKGVGKSEKMKGSIFTGKAPAMARISVSGPNGVTSGTGFLIHRNLLLTTHLNLPSISATETAEVRLQNGVAAALFPHRSHLSLYPLLSLIQNLIFHFPVLSVARSW</sequence>
<proteinExistence type="predicted"/>
<gene>
    <name evidence="1" type="ordered locus">AXX17_At3g07130</name>
</gene>
<dbReference type="EMBL" id="LUHQ01000003">
    <property type="protein sequence ID" value="OAP05110.1"/>
    <property type="molecule type" value="Genomic_DNA"/>
</dbReference>
<accession>A0A178VFH1</accession>
<comment type="caution">
    <text evidence="1">The sequence shown here is derived from an EMBL/GenBank/DDBJ whole genome shotgun (WGS) entry which is preliminary data.</text>
</comment>
<dbReference type="AlphaFoldDB" id="A0A178VFH1"/>
<protein>
    <submittedName>
        <fullName evidence="1">Uncharacterized protein</fullName>
    </submittedName>
</protein>
<dbReference type="ExpressionAtlas" id="A0A178VFH1">
    <property type="expression patterns" value="baseline and differential"/>
</dbReference>
<organism evidence="1 2">
    <name type="scientific">Arabidopsis thaliana</name>
    <name type="common">Mouse-ear cress</name>
    <dbReference type="NCBI Taxonomy" id="3702"/>
    <lineage>
        <taxon>Eukaryota</taxon>
        <taxon>Viridiplantae</taxon>
        <taxon>Streptophyta</taxon>
        <taxon>Embryophyta</taxon>
        <taxon>Tracheophyta</taxon>
        <taxon>Spermatophyta</taxon>
        <taxon>Magnoliopsida</taxon>
        <taxon>eudicotyledons</taxon>
        <taxon>Gunneridae</taxon>
        <taxon>Pentapetalae</taxon>
        <taxon>rosids</taxon>
        <taxon>malvids</taxon>
        <taxon>Brassicales</taxon>
        <taxon>Brassicaceae</taxon>
        <taxon>Camelineae</taxon>
        <taxon>Arabidopsis</taxon>
    </lineage>
</organism>
<reference evidence="2" key="1">
    <citation type="journal article" date="2016" name="Proc. Natl. Acad. Sci. U.S.A.">
        <title>Chromosome-level assembly of Arabidopsis thaliana Ler reveals the extent of translocation and inversion polymorphisms.</title>
        <authorList>
            <person name="Zapata L."/>
            <person name="Ding J."/>
            <person name="Willing E.M."/>
            <person name="Hartwig B."/>
            <person name="Bezdan D."/>
            <person name="Jiao W.B."/>
            <person name="Patel V."/>
            <person name="Velikkakam James G."/>
            <person name="Koornneef M."/>
            <person name="Ossowski S."/>
            <person name="Schneeberger K."/>
        </authorList>
    </citation>
    <scope>NUCLEOTIDE SEQUENCE [LARGE SCALE GENOMIC DNA]</scope>
    <source>
        <strain evidence="2">cv. Landsberg erecta</strain>
    </source>
</reference>
<dbReference type="PANTHER" id="PTHR35729">
    <property type="entry name" value="T1B9.12 PROTEIN"/>
    <property type="match status" value="1"/>
</dbReference>
<dbReference type="Proteomes" id="UP000078284">
    <property type="component" value="Chromosome 3"/>
</dbReference>
<evidence type="ECO:0000313" key="2">
    <source>
        <dbReference type="Proteomes" id="UP000078284"/>
    </source>
</evidence>
<evidence type="ECO:0000313" key="1">
    <source>
        <dbReference type="EMBL" id="OAP05110.1"/>
    </source>
</evidence>